<feature type="region of interest" description="Disordered" evidence="1">
    <location>
        <begin position="1"/>
        <end position="82"/>
    </location>
</feature>
<dbReference type="RefSeq" id="XP_037161017.1">
    <property type="nucleotide sequence ID" value="XM_037312003.1"/>
</dbReference>
<reference evidence="2 3" key="1">
    <citation type="journal article" date="2020" name="Genomics">
        <title>Complete, high-quality genomes from long-read metagenomic sequencing of two wolf lichen thalli reveals enigmatic genome architecture.</title>
        <authorList>
            <person name="McKenzie S.K."/>
            <person name="Walston R.F."/>
            <person name="Allen J.L."/>
        </authorList>
    </citation>
    <scope>NUCLEOTIDE SEQUENCE [LARGE SCALE GENOMIC DNA]</scope>
    <source>
        <strain evidence="2">WasteWater2</strain>
    </source>
</reference>
<sequence length="144" mass="16041">MSQASALVSIHRSNNKSENDTQKARPKERQQRSPRSLAYQRTIPPVPLPASLRRRLPRTFRSFPCQSKTPLPPPPIKSKLCPGPKVEVVHVPAKRKYPPHMISVPTLEVDPETAPTKRSSSVFPTFSLTGIHSVGILAPLSRRI</sequence>
<dbReference type="GeneID" id="59291764"/>
<gene>
    <name evidence="2" type="ORF">HO173_010117</name>
</gene>
<name>A0A8H6L119_9LECA</name>
<accession>A0A8H6L119</accession>
<evidence type="ECO:0000313" key="3">
    <source>
        <dbReference type="Proteomes" id="UP000578531"/>
    </source>
</evidence>
<evidence type="ECO:0000256" key="1">
    <source>
        <dbReference type="SAM" id="MobiDB-lite"/>
    </source>
</evidence>
<dbReference type="AlphaFoldDB" id="A0A8H6L119"/>
<dbReference type="Proteomes" id="UP000578531">
    <property type="component" value="Unassembled WGS sequence"/>
</dbReference>
<organism evidence="2 3">
    <name type="scientific">Letharia columbiana</name>
    <dbReference type="NCBI Taxonomy" id="112416"/>
    <lineage>
        <taxon>Eukaryota</taxon>
        <taxon>Fungi</taxon>
        <taxon>Dikarya</taxon>
        <taxon>Ascomycota</taxon>
        <taxon>Pezizomycotina</taxon>
        <taxon>Lecanoromycetes</taxon>
        <taxon>OSLEUM clade</taxon>
        <taxon>Lecanoromycetidae</taxon>
        <taxon>Lecanorales</taxon>
        <taxon>Lecanorineae</taxon>
        <taxon>Parmeliaceae</taxon>
        <taxon>Letharia</taxon>
    </lineage>
</organism>
<feature type="compositionally biased region" description="Basic and acidic residues" evidence="1">
    <location>
        <begin position="15"/>
        <end position="31"/>
    </location>
</feature>
<proteinExistence type="predicted"/>
<comment type="caution">
    <text evidence="2">The sequence shown here is derived from an EMBL/GenBank/DDBJ whole genome shotgun (WGS) entry which is preliminary data.</text>
</comment>
<dbReference type="EMBL" id="JACCJC010000055">
    <property type="protein sequence ID" value="KAF6231585.1"/>
    <property type="molecule type" value="Genomic_DNA"/>
</dbReference>
<evidence type="ECO:0000313" key="2">
    <source>
        <dbReference type="EMBL" id="KAF6231585.1"/>
    </source>
</evidence>
<keyword evidence="3" id="KW-1185">Reference proteome</keyword>
<protein>
    <submittedName>
        <fullName evidence="2">Uncharacterized protein</fullName>
    </submittedName>
</protein>